<dbReference type="NCBIfam" id="NF035944">
    <property type="entry name" value="PEPxxWA-CTERM"/>
    <property type="match status" value="1"/>
</dbReference>
<evidence type="ECO:0000256" key="2">
    <source>
        <dbReference type="SAM" id="SignalP"/>
    </source>
</evidence>
<name>A0ABU1YW43_ROSSA</name>
<comment type="caution">
    <text evidence="4">The sequence shown here is derived from an EMBL/GenBank/DDBJ whole genome shotgun (WGS) entry which is preliminary data.</text>
</comment>
<proteinExistence type="predicted"/>
<dbReference type="InterPro" id="IPR013424">
    <property type="entry name" value="Ice-binding_C"/>
</dbReference>
<organism evidence="4 5">
    <name type="scientific">Roseateles saccharophilus</name>
    <name type="common">Pseudomonas saccharophila</name>
    <dbReference type="NCBI Taxonomy" id="304"/>
    <lineage>
        <taxon>Bacteria</taxon>
        <taxon>Pseudomonadati</taxon>
        <taxon>Pseudomonadota</taxon>
        <taxon>Betaproteobacteria</taxon>
        <taxon>Burkholderiales</taxon>
        <taxon>Sphaerotilaceae</taxon>
        <taxon>Roseateles</taxon>
    </lineage>
</organism>
<evidence type="ECO:0000313" key="5">
    <source>
        <dbReference type="Proteomes" id="UP001180453"/>
    </source>
</evidence>
<keyword evidence="2" id="KW-0732">Signal</keyword>
<keyword evidence="5" id="KW-1185">Reference proteome</keyword>
<dbReference type="Proteomes" id="UP001180453">
    <property type="component" value="Unassembled WGS sequence"/>
</dbReference>
<feature type="domain" description="Ice-binding protein C-terminal" evidence="3">
    <location>
        <begin position="564"/>
        <end position="588"/>
    </location>
</feature>
<sequence length="593" mass="62007">MRVSANANPCPPTRPSSTPARRRWMTASGMLCAVASMPASAIDFSAVFSLKGQSVYAPGPAVDVNTNQRLGPPAFSFGKEYGAIANPCDPIYDCSTGVRAGADTNGSFGLNYGAKFNSGSYDLLYPVYAHINNPVALSNAIGSPFTLGSSFKVAGYTAPGYQEYLNGQRVVAKLTTHSPTLQAYVDLDARFHAFVGAQACLAGFCTGPALAPPDVNVSRTLVGINRNNDGRIQIGDDIVQLKQYRTLLDGNVTARLNIPNIDGVSSPANGTATQLNSYGRDSILSLGANVGNMVSKAVGIPLVGNAAGIGYNLLSINAGLALDLAQTLSVQLTPIETFNFLSPVRRQLADGTWSGFTQQITVPLGESLVLKSSVINVGVVPSTALQVTFSNLTELVVQGDLNVQALAADVYGLKIGPLYDSGPGGIGKFNIPLYQDSFSFATGAISGLPFNVLQSLPVSTSADPGYRALFFVGDQDEQGLAPGEIRATPYLCRACPSMHVSDTDPSLFSQSGDRVFMVDGDTLKLTTNNPGEVGTDASQLALLYGTGFTGQRVELISPIGAPSPVPEPSTWLLMVAGFAAVGGVVRRRTNQAA</sequence>
<dbReference type="NCBIfam" id="TIGR02595">
    <property type="entry name" value="PEP_CTERM"/>
    <property type="match status" value="1"/>
</dbReference>
<reference evidence="4 5" key="1">
    <citation type="submission" date="2023-07" db="EMBL/GenBank/DDBJ databases">
        <title>Sorghum-associated microbial communities from plants grown in Nebraska, USA.</title>
        <authorList>
            <person name="Schachtman D."/>
        </authorList>
    </citation>
    <scope>NUCLEOTIDE SEQUENCE [LARGE SCALE GENOMIC DNA]</scope>
    <source>
        <strain evidence="4 5">BE314</strain>
    </source>
</reference>
<dbReference type="Pfam" id="PF07589">
    <property type="entry name" value="PEP-CTERM"/>
    <property type="match status" value="1"/>
</dbReference>
<gene>
    <name evidence="4" type="ORF">J2X20_004875</name>
</gene>
<dbReference type="RefSeq" id="WP_310270889.1">
    <property type="nucleotide sequence ID" value="NZ_JAVDXU010000004.1"/>
</dbReference>
<feature type="signal peptide" evidence="2">
    <location>
        <begin position="1"/>
        <end position="41"/>
    </location>
</feature>
<evidence type="ECO:0000259" key="3">
    <source>
        <dbReference type="Pfam" id="PF07589"/>
    </source>
</evidence>
<protein>
    <recommendedName>
        <fullName evidence="3">Ice-binding protein C-terminal domain-containing protein</fullName>
    </recommendedName>
</protein>
<feature type="region of interest" description="Disordered" evidence="1">
    <location>
        <begin position="1"/>
        <end position="20"/>
    </location>
</feature>
<evidence type="ECO:0000313" key="4">
    <source>
        <dbReference type="EMBL" id="MDR7272201.1"/>
    </source>
</evidence>
<feature type="chain" id="PRO_5045606986" description="Ice-binding protein C-terminal domain-containing protein" evidence="2">
    <location>
        <begin position="42"/>
        <end position="593"/>
    </location>
</feature>
<accession>A0ABU1YW43</accession>
<evidence type="ECO:0000256" key="1">
    <source>
        <dbReference type="SAM" id="MobiDB-lite"/>
    </source>
</evidence>
<dbReference type="EMBL" id="JAVDXU010000004">
    <property type="protein sequence ID" value="MDR7272201.1"/>
    <property type="molecule type" value="Genomic_DNA"/>
</dbReference>